<evidence type="ECO:0000313" key="3">
    <source>
        <dbReference type="Proteomes" id="UP000243459"/>
    </source>
</evidence>
<dbReference type="PANTHER" id="PTHR31425">
    <property type="entry name" value="PHOSPHORIBOSYLANTHRANILATE TRANSFERASE ISOFORM 1"/>
    <property type="match status" value="1"/>
</dbReference>
<dbReference type="InterPro" id="IPR000008">
    <property type="entry name" value="C2_dom"/>
</dbReference>
<accession>A0A5P1EZJ8</accession>
<evidence type="ECO:0000259" key="1">
    <source>
        <dbReference type="PROSITE" id="PS50004"/>
    </source>
</evidence>
<keyword evidence="3" id="KW-1185">Reference proteome</keyword>
<dbReference type="InterPro" id="IPR035892">
    <property type="entry name" value="C2_domain_sf"/>
</dbReference>
<dbReference type="Pfam" id="PF00168">
    <property type="entry name" value="C2"/>
    <property type="match status" value="1"/>
</dbReference>
<dbReference type="PANTHER" id="PTHR31425:SF32">
    <property type="entry name" value="MULTIPLE C2 DOMAIN AND TRANSMEMBRANE REGION PROTEIN 9"/>
    <property type="match status" value="1"/>
</dbReference>
<dbReference type="EMBL" id="CM007384">
    <property type="protein sequence ID" value="ONK71526.1"/>
    <property type="molecule type" value="Genomic_DNA"/>
</dbReference>
<protein>
    <recommendedName>
        <fullName evidence="1">C2 domain-containing protein</fullName>
    </recommendedName>
</protein>
<proteinExistence type="predicted"/>
<dbReference type="Gene3D" id="2.60.40.150">
    <property type="entry name" value="C2 domain"/>
    <property type="match status" value="1"/>
</dbReference>
<dbReference type="Proteomes" id="UP000243459">
    <property type="component" value="Chromosome 4"/>
</dbReference>
<dbReference type="SMART" id="SM00239">
    <property type="entry name" value="C2"/>
    <property type="match status" value="1"/>
</dbReference>
<name>A0A5P1EZJ8_ASPOF</name>
<feature type="domain" description="C2" evidence="1">
    <location>
        <begin position="40"/>
        <end position="141"/>
    </location>
</feature>
<dbReference type="SUPFAM" id="SSF49562">
    <property type="entry name" value="C2 domain (Calcium/lipid-binding domain, CaLB)"/>
    <property type="match status" value="1"/>
</dbReference>
<sequence length="141" mass="16099">MAEQPKLVKMFGPSLQQPAEFQLKETSPFLGGGQIVGGRVLHSERPTSTYDLVEKMHYLFVRVVKARDLPPKDVTGSLDPYVEVRLGNYKGITKHFEKKLSPEWNEVFAFSQERMQSSVLEVIIKDKNLVKDDFVGLVRFD</sequence>
<gene>
    <name evidence="2" type="ORF">A4U43_C04F9550</name>
</gene>
<dbReference type="InterPro" id="IPR047259">
    <property type="entry name" value="QUIRKY-like"/>
</dbReference>
<reference evidence="3" key="1">
    <citation type="journal article" date="2017" name="Nat. Commun.">
        <title>The asparagus genome sheds light on the origin and evolution of a young Y chromosome.</title>
        <authorList>
            <person name="Harkess A."/>
            <person name="Zhou J."/>
            <person name="Xu C."/>
            <person name="Bowers J.E."/>
            <person name="Van der Hulst R."/>
            <person name="Ayyampalayam S."/>
            <person name="Mercati F."/>
            <person name="Riccardi P."/>
            <person name="McKain M.R."/>
            <person name="Kakrana A."/>
            <person name="Tang H."/>
            <person name="Ray J."/>
            <person name="Groenendijk J."/>
            <person name="Arikit S."/>
            <person name="Mathioni S.M."/>
            <person name="Nakano M."/>
            <person name="Shan H."/>
            <person name="Telgmann-Rauber A."/>
            <person name="Kanno A."/>
            <person name="Yue Z."/>
            <person name="Chen H."/>
            <person name="Li W."/>
            <person name="Chen Y."/>
            <person name="Xu X."/>
            <person name="Zhang Y."/>
            <person name="Luo S."/>
            <person name="Chen H."/>
            <person name="Gao J."/>
            <person name="Mao Z."/>
            <person name="Pires J.C."/>
            <person name="Luo M."/>
            <person name="Kudrna D."/>
            <person name="Wing R.A."/>
            <person name="Meyers B.C."/>
            <person name="Yi K."/>
            <person name="Kong H."/>
            <person name="Lavrijsen P."/>
            <person name="Sunseri F."/>
            <person name="Falavigna A."/>
            <person name="Ye Y."/>
            <person name="Leebens-Mack J.H."/>
            <person name="Chen G."/>
        </authorList>
    </citation>
    <scope>NUCLEOTIDE SEQUENCE [LARGE SCALE GENOMIC DNA]</scope>
    <source>
        <strain evidence="3">cv. DH0086</strain>
    </source>
</reference>
<dbReference type="PROSITE" id="PS50004">
    <property type="entry name" value="C2"/>
    <property type="match status" value="1"/>
</dbReference>
<evidence type="ECO:0000313" key="2">
    <source>
        <dbReference type="EMBL" id="ONK71526.1"/>
    </source>
</evidence>
<dbReference type="Gramene" id="ONK71526">
    <property type="protein sequence ID" value="ONK71526"/>
    <property type="gene ID" value="A4U43_C04F9550"/>
</dbReference>
<dbReference type="AlphaFoldDB" id="A0A5P1EZJ8"/>
<organism evidence="2 3">
    <name type="scientific">Asparagus officinalis</name>
    <name type="common">Garden asparagus</name>
    <dbReference type="NCBI Taxonomy" id="4686"/>
    <lineage>
        <taxon>Eukaryota</taxon>
        <taxon>Viridiplantae</taxon>
        <taxon>Streptophyta</taxon>
        <taxon>Embryophyta</taxon>
        <taxon>Tracheophyta</taxon>
        <taxon>Spermatophyta</taxon>
        <taxon>Magnoliopsida</taxon>
        <taxon>Liliopsida</taxon>
        <taxon>Asparagales</taxon>
        <taxon>Asparagaceae</taxon>
        <taxon>Asparagoideae</taxon>
        <taxon>Asparagus</taxon>
    </lineage>
</organism>
<dbReference type="OMA" id="TYPPENE"/>